<dbReference type="SUPFAM" id="SSF50494">
    <property type="entry name" value="Trypsin-like serine proteases"/>
    <property type="match status" value="1"/>
</dbReference>
<dbReference type="SMART" id="SM00020">
    <property type="entry name" value="Tryp_SPc"/>
    <property type="match status" value="1"/>
</dbReference>
<comment type="similarity">
    <text evidence="1">Belongs to the peptidase S1 family. CLIP subfamily.</text>
</comment>
<dbReference type="InterPro" id="IPR009003">
    <property type="entry name" value="Peptidase_S1_PA"/>
</dbReference>
<accession>A0A182REW3</accession>
<dbReference type="VEuPathDB" id="VectorBase:AFUN004741"/>
<dbReference type="EnsemblMetazoa" id="AFUN004741-RA">
    <property type="protein sequence ID" value="AFUN004741-PA"/>
    <property type="gene ID" value="AFUN004741"/>
</dbReference>
<evidence type="ECO:0000256" key="2">
    <source>
        <dbReference type="SAM" id="SignalP"/>
    </source>
</evidence>
<proteinExistence type="inferred from homology"/>
<name>A0A182REW3_ANOFN</name>
<dbReference type="InterPro" id="IPR001314">
    <property type="entry name" value="Peptidase_S1A"/>
</dbReference>
<dbReference type="InterPro" id="IPR001254">
    <property type="entry name" value="Trypsin_dom"/>
</dbReference>
<evidence type="ECO:0000313" key="4">
    <source>
        <dbReference type="EnsemblMetazoa" id="AFUN004741-PA"/>
    </source>
</evidence>
<dbReference type="Pfam" id="PF00089">
    <property type="entry name" value="Trypsin"/>
    <property type="match status" value="1"/>
</dbReference>
<reference evidence="4" key="1">
    <citation type="submission" date="2020-05" db="UniProtKB">
        <authorList>
            <consortium name="EnsemblMetazoa"/>
        </authorList>
    </citation>
    <scope>IDENTIFICATION</scope>
    <source>
        <strain evidence="4">FUMOZ</strain>
    </source>
</reference>
<dbReference type="InterPro" id="IPR043504">
    <property type="entry name" value="Peptidase_S1_PA_chymotrypsin"/>
</dbReference>
<dbReference type="InterPro" id="IPR051333">
    <property type="entry name" value="CLIP_Serine_Protease"/>
</dbReference>
<keyword evidence="2" id="KW-0732">Signal</keyword>
<dbReference type="PANTHER" id="PTHR24260:SF147">
    <property type="entry name" value="EG:BACR7A4.3 PROTEIN-RELATED"/>
    <property type="match status" value="1"/>
</dbReference>
<dbReference type="Gene3D" id="2.40.10.10">
    <property type="entry name" value="Trypsin-like serine proteases"/>
    <property type="match status" value="1"/>
</dbReference>
<protein>
    <submittedName>
        <fullName evidence="4">Peptidase S1 domain-containing protein</fullName>
    </submittedName>
</protein>
<dbReference type="GO" id="GO:0004252">
    <property type="term" value="F:serine-type endopeptidase activity"/>
    <property type="evidence" value="ECO:0007669"/>
    <property type="project" value="InterPro"/>
</dbReference>
<feature type="domain" description="Peptidase S1" evidence="3">
    <location>
        <begin position="46"/>
        <end position="306"/>
    </location>
</feature>
<feature type="chain" id="PRO_5021500987" evidence="2">
    <location>
        <begin position="25"/>
        <end position="309"/>
    </location>
</feature>
<dbReference type="GO" id="GO:0006508">
    <property type="term" value="P:proteolysis"/>
    <property type="evidence" value="ECO:0007669"/>
    <property type="project" value="InterPro"/>
</dbReference>
<evidence type="ECO:0000259" key="3">
    <source>
        <dbReference type="PROSITE" id="PS50240"/>
    </source>
</evidence>
<dbReference type="PANTHER" id="PTHR24260">
    <property type="match status" value="1"/>
</dbReference>
<dbReference type="PRINTS" id="PR00722">
    <property type="entry name" value="CHYMOTRYPSIN"/>
</dbReference>
<dbReference type="AlphaFoldDB" id="A0A182REW3"/>
<dbReference type="PROSITE" id="PS50240">
    <property type="entry name" value="TRYPSIN_DOM"/>
    <property type="match status" value="1"/>
</dbReference>
<sequence>MYNRVVVHIVLAVLLLLNLCDVRGLRLAEQKCQEYRSTIASFRSKMTGRTNNYETPPNGIPATEGEFPHQVRVGQWFYEDEDTEHIFRCGGALISDRYVLVSGHCFWTMGDKMASLGRHDYTRNSTLPEVLLKRDDLILHPAIDETVKASYNDIGLLRLAEPVTFTSHIYPACLWTEDNLPETQKFTVTGFTTGKLVNDTEDTRLVKVQMNRVSNDECTQMYADSGYYPQGVTDSFLCAASPVEWKASCDGDGGGLMQTLDDESGDVYRLIGLEAKGHDCDQPHQSYVYTYSLVQKHLDWIESVVWSTS</sequence>
<evidence type="ECO:0000256" key="1">
    <source>
        <dbReference type="ARBA" id="ARBA00024195"/>
    </source>
</evidence>
<dbReference type="STRING" id="62324.A0A182REW3"/>
<dbReference type="VEuPathDB" id="VectorBase:AFUN2_003944"/>
<dbReference type="CDD" id="cd00190">
    <property type="entry name" value="Tryp_SPc"/>
    <property type="match status" value="1"/>
</dbReference>
<feature type="signal peptide" evidence="2">
    <location>
        <begin position="1"/>
        <end position="24"/>
    </location>
</feature>
<organism evidence="4">
    <name type="scientific">Anopheles funestus</name>
    <name type="common">African malaria mosquito</name>
    <dbReference type="NCBI Taxonomy" id="62324"/>
    <lineage>
        <taxon>Eukaryota</taxon>
        <taxon>Metazoa</taxon>
        <taxon>Ecdysozoa</taxon>
        <taxon>Arthropoda</taxon>
        <taxon>Hexapoda</taxon>
        <taxon>Insecta</taxon>
        <taxon>Pterygota</taxon>
        <taxon>Neoptera</taxon>
        <taxon>Endopterygota</taxon>
        <taxon>Diptera</taxon>
        <taxon>Nematocera</taxon>
        <taxon>Culicoidea</taxon>
        <taxon>Culicidae</taxon>
        <taxon>Anophelinae</taxon>
        <taxon>Anopheles</taxon>
    </lineage>
</organism>